<feature type="region of interest" description="Disordered" evidence="1">
    <location>
        <begin position="60"/>
        <end position="90"/>
    </location>
</feature>
<gene>
    <name evidence="3" type="ORF">BDV29DRAFT_163163</name>
</gene>
<evidence type="ECO:0000259" key="2">
    <source>
        <dbReference type="PROSITE" id="PS50217"/>
    </source>
</evidence>
<dbReference type="InterPro" id="IPR004827">
    <property type="entry name" value="bZIP"/>
</dbReference>
<reference evidence="3 4" key="1">
    <citation type="submission" date="2019-04" db="EMBL/GenBank/DDBJ databases">
        <title>Friends and foes A comparative genomics study of 23 Aspergillus species from section Flavi.</title>
        <authorList>
            <consortium name="DOE Joint Genome Institute"/>
            <person name="Kjaerbolling I."/>
            <person name="Vesth T."/>
            <person name="Frisvad J.C."/>
            <person name="Nybo J.L."/>
            <person name="Theobald S."/>
            <person name="Kildgaard S."/>
            <person name="Isbrandt T."/>
            <person name="Kuo A."/>
            <person name="Sato A."/>
            <person name="Lyhne E.K."/>
            <person name="Kogle M.E."/>
            <person name="Wiebenga A."/>
            <person name="Kun R.S."/>
            <person name="Lubbers R.J."/>
            <person name="Makela M.R."/>
            <person name="Barry K."/>
            <person name="Chovatia M."/>
            <person name="Clum A."/>
            <person name="Daum C."/>
            <person name="Haridas S."/>
            <person name="He G."/>
            <person name="LaButti K."/>
            <person name="Lipzen A."/>
            <person name="Mondo S."/>
            <person name="Riley R."/>
            <person name="Salamov A."/>
            <person name="Simmons B.A."/>
            <person name="Magnuson J.K."/>
            <person name="Henrissat B."/>
            <person name="Mortensen U.H."/>
            <person name="Larsen T.O."/>
            <person name="Devries R.P."/>
            <person name="Grigoriev I.V."/>
            <person name="Machida M."/>
            <person name="Baker S.E."/>
            <person name="Andersen M.R."/>
        </authorList>
    </citation>
    <scope>NUCLEOTIDE SEQUENCE [LARGE SCALE GENOMIC DNA]</scope>
    <source>
        <strain evidence="3 4">CBS 151.66</strain>
    </source>
</reference>
<evidence type="ECO:0000313" key="4">
    <source>
        <dbReference type="Proteomes" id="UP000326565"/>
    </source>
</evidence>
<name>A0A5N5WHF2_9EURO</name>
<sequence length="231" mass="26133">MAEQLSPCSWESVNVGSLMPLFPDSSVAEATDLALHLLYDLETPMASLNSRITSGPLEIIPKATNDNTEDPESPAIIKSGPPEKVPSPPLATKARVVVPGELCSKEESPRLQRRNLRRTQNREAQRRFPQRREELTSSLRERAEQLEEKNQALEEAFSEKAAELDQLQRQNDELNLEVERLQRRWRLMVVLLKRPKSLQFLSMFVGETGLPVDDLADYVQCLGGLVFPDKM</sequence>
<dbReference type="SMART" id="SM00338">
    <property type="entry name" value="BRLZ"/>
    <property type="match status" value="1"/>
</dbReference>
<evidence type="ECO:0000313" key="3">
    <source>
        <dbReference type="EMBL" id="KAB8067629.1"/>
    </source>
</evidence>
<feature type="region of interest" description="Disordered" evidence="1">
    <location>
        <begin position="104"/>
        <end position="136"/>
    </location>
</feature>
<dbReference type="OrthoDB" id="10593924at2759"/>
<dbReference type="GO" id="GO:0003700">
    <property type="term" value="F:DNA-binding transcription factor activity"/>
    <property type="evidence" value="ECO:0007669"/>
    <property type="project" value="InterPro"/>
</dbReference>
<feature type="domain" description="BZIP" evidence="2">
    <location>
        <begin position="111"/>
        <end position="174"/>
    </location>
</feature>
<accession>A0A5N5WHF2</accession>
<feature type="compositionally biased region" description="Basic and acidic residues" evidence="1">
    <location>
        <begin position="120"/>
        <end position="136"/>
    </location>
</feature>
<evidence type="ECO:0000256" key="1">
    <source>
        <dbReference type="SAM" id="MobiDB-lite"/>
    </source>
</evidence>
<dbReference type="CDD" id="cd14688">
    <property type="entry name" value="bZIP_YAP"/>
    <property type="match status" value="1"/>
</dbReference>
<keyword evidence="4" id="KW-1185">Reference proteome</keyword>
<dbReference type="Proteomes" id="UP000326565">
    <property type="component" value="Unassembled WGS sequence"/>
</dbReference>
<dbReference type="Gene3D" id="1.20.5.170">
    <property type="match status" value="1"/>
</dbReference>
<dbReference type="Pfam" id="PF00170">
    <property type="entry name" value="bZIP_1"/>
    <property type="match status" value="1"/>
</dbReference>
<dbReference type="PROSITE" id="PS50217">
    <property type="entry name" value="BZIP"/>
    <property type="match status" value="1"/>
</dbReference>
<proteinExistence type="predicted"/>
<protein>
    <recommendedName>
        <fullName evidence="2">BZIP domain-containing protein</fullName>
    </recommendedName>
</protein>
<dbReference type="AlphaFoldDB" id="A0A5N5WHF2"/>
<dbReference type="EMBL" id="ML732462">
    <property type="protein sequence ID" value="KAB8067629.1"/>
    <property type="molecule type" value="Genomic_DNA"/>
</dbReference>
<organism evidence="3 4">
    <name type="scientific">Aspergillus leporis</name>
    <dbReference type="NCBI Taxonomy" id="41062"/>
    <lineage>
        <taxon>Eukaryota</taxon>
        <taxon>Fungi</taxon>
        <taxon>Dikarya</taxon>
        <taxon>Ascomycota</taxon>
        <taxon>Pezizomycotina</taxon>
        <taxon>Eurotiomycetes</taxon>
        <taxon>Eurotiomycetidae</taxon>
        <taxon>Eurotiales</taxon>
        <taxon>Aspergillaceae</taxon>
        <taxon>Aspergillus</taxon>
        <taxon>Aspergillus subgen. Circumdati</taxon>
    </lineage>
</organism>